<evidence type="ECO:0000313" key="2">
    <source>
        <dbReference type="EMBL" id="CAA3020235.1"/>
    </source>
</evidence>
<dbReference type="GO" id="GO:0000462">
    <property type="term" value="P:maturation of SSU-rRNA from tricistronic rRNA transcript (SSU-rRNA, 5.8S rRNA, LSU-rRNA)"/>
    <property type="evidence" value="ECO:0007669"/>
    <property type="project" value="TreeGrafter"/>
</dbReference>
<proteinExistence type="predicted"/>
<protein>
    <submittedName>
        <fullName evidence="2">Uncharacterized protein</fullName>
    </submittedName>
</protein>
<dbReference type="GO" id="GO:0032040">
    <property type="term" value="C:small-subunit processome"/>
    <property type="evidence" value="ECO:0007669"/>
    <property type="project" value="TreeGrafter"/>
</dbReference>
<feature type="region of interest" description="Disordered" evidence="1">
    <location>
        <begin position="61"/>
        <end position="118"/>
    </location>
</feature>
<feature type="compositionally biased region" description="Basic and acidic residues" evidence="1">
    <location>
        <begin position="96"/>
        <end position="106"/>
    </location>
</feature>
<reference evidence="2 3" key="1">
    <citation type="submission" date="2019-12" db="EMBL/GenBank/DDBJ databases">
        <authorList>
            <person name="Alioto T."/>
            <person name="Alioto T."/>
            <person name="Gomez Garrido J."/>
        </authorList>
    </citation>
    <scope>NUCLEOTIDE SEQUENCE [LARGE SCALE GENOMIC DNA]</scope>
</reference>
<sequence length="118" mass="13803">MEEDLVLVGLMRVNHQKLRMPMTTNPVGKLRVPRFYEMKDERHAEAFSKGVSLAEEIPLPMGERVRKEQQRASKHDVKLGGKESQEISFNPRSSKKYVEDNKDKEKRRGKRRIQSLNL</sequence>
<feature type="compositionally biased region" description="Basic residues" evidence="1">
    <location>
        <begin position="107"/>
        <end position="118"/>
    </location>
</feature>
<dbReference type="OrthoDB" id="1746620at2759"/>
<keyword evidence="3" id="KW-1185">Reference proteome</keyword>
<dbReference type="InterPro" id="IPR040382">
    <property type="entry name" value="NOL10/Enp2"/>
</dbReference>
<dbReference type="Proteomes" id="UP000594638">
    <property type="component" value="Unassembled WGS sequence"/>
</dbReference>
<dbReference type="GO" id="GO:0030686">
    <property type="term" value="C:90S preribosome"/>
    <property type="evidence" value="ECO:0007669"/>
    <property type="project" value="TreeGrafter"/>
</dbReference>
<evidence type="ECO:0000313" key="3">
    <source>
        <dbReference type="Proteomes" id="UP000594638"/>
    </source>
</evidence>
<dbReference type="Gramene" id="OE9A116299T1">
    <property type="protein sequence ID" value="OE9A116299C1"/>
    <property type="gene ID" value="OE9A116299"/>
</dbReference>
<accession>A0A8S0UJF3</accession>
<evidence type="ECO:0000256" key="1">
    <source>
        <dbReference type="SAM" id="MobiDB-lite"/>
    </source>
</evidence>
<feature type="compositionally biased region" description="Basic and acidic residues" evidence="1">
    <location>
        <begin position="63"/>
        <end position="85"/>
    </location>
</feature>
<name>A0A8S0UJF3_OLEEU</name>
<dbReference type="EMBL" id="CACTIH010009036">
    <property type="protein sequence ID" value="CAA3020235.1"/>
    <property type="molecule type" value="Genomic_DNA"/>
</dbReference>
<comment type="caution">
    <text evidence="2">The sequence shown here is derived from an EMBL/GenBank/DDBJ whole genome shotgun (WGS) entry which is preliminary data.</text>
</comment>
<dbReference type="PANTHER" id="PTHR14927:SF0">
    <property type="entry name" value="NUCLEOLAR PROTEIN 10"/>
    <property type="match status" value="1"/>
</dbReference>
<dbReference type="AlphaFoldDB" id="A0A8S0UJF3"/>
<organism evidence="2 3">
    <name type="scientific">Olea europaea subsp. europaea</name>
    <dbReference type="NCBI Taxonomy" id="158383"/>
    <lineage>
        <taxon>Eukaryota</taxon>
        <taxon>Viridiplantae</taxon>
        <taxon>Streptophyta</taxon>
        <taxon>Embryophyta</taxon>
        <taxon>Tracheophyta</taxon>
        <taxon>Spermatophyta</taxon>
        <taxon>Magnoliopsida</taxon>
        <taxon>eudicotyledons</taxon>
        <taxon>Gunneridae</taxon>
        <taxon>Pentapetalae</taxon>
        <taxon>asterids</taxon>
        <taxon>lamiids</taxon>
        <taxon>Lamiales</taxon>
        <taxon>Oleaceae</taxon>
        <taxon>Oleeae</taxon>
        <taxon>Olea</taxon>
    </lineage>
</organism>
<gene>
    <name evidence="2" type="ORF">OLEA9_A116299</name>
</gene>
<dbReference type="PANTHER" id="PTHR14927">
    <property type="entry name" value="NUCLEOLAR PROTEIN 10"/>
    <property type="match status" value="1"/>
</dbReference>